<dbReference type="InterPro" id="IPR050079">
    <property type="entry name" value="DEAD_box_RNA_helicase"/>
</dbReference>
<dbReference type="PANTHER" id="PTHR47959">
    <property type="entry name" value="ATP-DEPENDENT RNA HELICASE RHLE-RELATED"/>
    <property type="match status" value="1"/>
</dbReference>
<name>A0ABS9MF66_9FIRM</name>
<evidence type="ECO:0000256" key="4">
    <source>
        <dbReference type="ARBA" id="ARBA00022840"/>
    </source>
</evidence>
<dbReference type="Pfam" id="PF00271">
    <property type="entry name" value="Helicase_C"/>
    <property type="match status" value="1"/>
</dbReference>
<dbReference type="SMART" id="SM00487">
    <property type="entry name" value="DEXDc"/>
    <property type="match status" value="1"/>
</dbReference>
<dbReference type="CDD" id="cd18787">
    <property type="entry name" value="SF2_C_DEAD"/>
    <property type="match status" value="1"/>
</dbReference>
<feature type="domain" description="Helicase C-terminal" evidence="10">
    <location>
        <begin position="217"/>
        <end position="380"/>
    </location>
</feature>
<keyword evidence="3 7" id="KW-0347">Helicase</keyword>
<dbReference type="InterPro" id="IPR011545">
    <property type="entry name" value="DEAD/DEAH_box_helicase_dom"/>
</dbReference>
<evidence type="ECO:0000313" key="12">
    <source>
        <dbReference type="EMBL" id="MCG4609443.1"/>
    </source>
</evidence>
<feature type="compositionally biased region" description="Basic and acidic residues" evidence="8">
    <location>
        <begin position="482"/>
        <end position="491"/>
    </location>
</feature>
<evidence type="ECO:0000256" key="7">
    <source>
        <dbReference type="RuleBase" id="RU000492"/>
    </source>
</evidence>
<proteinExistence type="inferred from homology"/>
<dbReference type="SUPFAM" id="SSF52540">
    <property type="entry name" value="P-loop containing nucleoside triphosphate hydrolases"/>
    <property type="match status" value="1"/>
</dbReference>
<feature type="region of interest" description="Disordered" evidence="8">
    <location>
        <begin position="369"/>
        <end position="542"/>
    </location>
</feature>
<dbReference type="InterPro" id="IPR014001">
    <property type="entry name" value="Helicase_ATP-bd"/>
</dbReference>
<evidence type="ECO:0000256" key="5">
    <source>
        <dbReference type="ARBA" id="ARBA00038437"/>
    </source>
</evidence>
<dbReference type="PROSITE" id="PS51194">
    <property type="entry name" value="HELICASE_CTER"/>
    <property type="match status" value="1"/>
</dbReference>
<comment type="caution">
    <text evidence="12">The sequence shown here is derived from an EMBL/GenBank/DDBJ whole genome shotgun (WGS) entry which is preliminary data.</text>
</comment>
<dbReference type="Proteomes" id="UP001298681">
    <property type="component" value="Unassembled WGS sequence"/>
</dbReference>
<feature type="compositionally biased region" description="Polar residues" evidence="8">
    <location>
        <begin position="532"/>
        <end position="542"/>
    </location>
</feature>
<dbReference type="PROSITE" id="PS00039">
    <property type="entry name" value="DEAD_ATP_HELICASE"/>
    <property type="match status" value="1"/>
</dbReference>
<dbReference type="InterPro" id="IPR027417">
    <property type="entry name" value="P-loop_NTPase"/>
</dbReference>
<feature type="domain" description="DEAD-box RNA helicase Q" evidence="11">
    <location>
        <begin position="1"/>
        <end position="29"/>
    </location>
</feature>
<evidence type="ECO:0000313" key="13">
    <source>
        <dbReference type="Proteomes" id="UP001298681"/>
    </source>
</evidence>
<evidence type="ECO:0000259" key="9">
    <source>
        <dbReference type="PROSITE" id="PS51192"/>
    </source>
</evidence>
<dbReference type="GO" id="GO:0004386">
    <property type="term" value="F:helicase activity"/>
    <property type="evidence" value="ECO:0007669"/>
    <property type="project" value="UniProtKB-KW"/>
</dbReference>
<organism evidence="12 13">
    <name type="scientific">Anaeromassilibacillus senegalensis</name>
    <dbReference type="NCBI Taxonomy" id="1673717"/>
    <lineage>
        <taxon>Bacteria</taxon>
        <taxon>Bacillati</taxon>
        <taxon>Bacillota</taxon>
        <taxon>Clostridia</taxon>
        <taxon>Eubacteriales</taxon>
        <taxon>Acutalibacteraceae</taxon>
        <taxon>Anaeromassilibacillus</taxon>
    </lineage>
</organism>
<gene>
    <name evidence="12" type="ORF">L0P57_00585</name>
</gene>
<dbReference type="InterPro" id="IPR000629">
    <property type="entry name" value="RNA-helicase_DEAD-box_CS"/>
</dbReference>
<dbReference type="EMBL" id="JAKNHQ010000001">
    <property type="protein sequence ID" value="MCG4609443.1"/>
    <property type="molecule type" value="Genomic_DNA"/>
</dbReference>
<evidence type="ECO:0000256" key="2">
    <source>
        <dbReference type="ARBA" id="ARBA00022801"/>
    </source>
</evidence>
<evidence type="ECO:0000259" key="11">
    <source>
        <dbReference type="PROSITE" id="PS51195"/>
    </source>
</evidence>
<dbReference type="PROSITE" id="PS51192">
    <property type="entry name" value="HELICASE_ATP_BIND_1"/>
    <property type="match status" value="1"/>
</dbReference>
<dbReference type="Pfam" id="PF00270">
    <property type="entry name" value="DEAD"/>
    <property type="match status" value="1"/>
</dbReference>
<feature type="domain" description="Helicase ATP-binding" evidence="9">
    <location>
        <begin position="32"/>
        <end position="206"/>
    </location>
</feature>
<dbReference type="SMART" id="SM00490">
    <property type="entry name" value="HELICc"/>
    <property type="match status" value="1"/>
</dbReference>
<keyword evidence="4 7" id="KW-0067">ATP-binding</keyword>
<dbReference type="InterPro" id="IPR014014">
    <property type="entry name" value="RNA_helicase_DEAD_Q_motif"/>
</dbReference>
<dbReference type="InterPro" id="IPR044742">
    <property type="entry name" value="DEAD/DEAH_RhlB"/>
</dbReference>
<dbReference type="PROSITE" id="PS51195">
    <property type="entry name" value="Q_MOTIF"/>
    <property type="match status" value="1"/>
</dbReference>
<dbReference type="PANTHER" id="PTHR47959:SF13">
    <property type="entry name" value="ATP-DEPENDENT RNA HELICASE RHLE"/>
    <property type="match status" value="1"/>
</dbReference>
<keyword evidence="2 7" id="KW-0378">Hydrolase</keyword>
<dbReference type="CDD" id="cd00268">
    <property type="entry name" value="DEADc"/>
    <property type="match status" value="1"/>
</dbReference>
<dbReference type="RefSeq" id="WP_237966244.1">
    <property type="nucleotide sequence ID" value="NZ_JAKNHQ010000001.1"/>
</dbReference>
<comment type="similarity">
    <text evidence="5 7">Belongs to the DEAD box helicase family.</text>
</comment>
<dbReference type="InterPro" id="IPR001650">
    <property type="entry name" value="Helicase_C-like"/>
</dbReference>
<sequence>MTFQQLGIIPSILNALKKEAYTAPTPIQEQAIPPVLKKKDLLGCAQTGTGKTAAFAVPILQLLAEQGSVHPKKIRALVLTPTRELALQIQESFAAYGRFLPLKTCVIFGGVPQNPQVQQLKKGVDVLVATPGRLNDLIGQGFIKLKDVQIFVLDEADRMLDMGFIHDVKKVIEQLPKKRQTLLFSATMPKEIEELADTILHNPAKVSVTPPATTVEAIEQSVYFVDKENKRRLLIHLLQNPEIESALVFTRTKHGADRVVRELKKANIQAAAIHGDKSQNARQKALGDFKQHRTRVLVATDIAARGIDIEELSHVINYDIPEVPETYVHRIGRTGRAGMSGIAFSFCDINEKADFERIEKLIGKQVPEVADHPYPMQNTTPVPKSELRRNCGQRPAAPQQAQPRKQKAAPPQEAKPKKSSKRPAQKAAAAPSAPKVQPAAPKKSNSIFPQPTGGKRMEPLTEFPSLQDVLPKQRPTLLSKTEGGKKPRQYRDPVPGGRGMQAKPAQQRRAKAPHPVIQRAEPARKRPVDQPLGQTRFGSRRG</sequence>
<protein>
    <submittedName>
        <fullName evidence="12">DEAD/DEAH box helicase</fullName>
    </submittedName>
</protein>
<keyword evidence="1 7" id="KW-0547">Nucleotide-binding</keyword>
<evidence type="ECO:0000256" key="1">
    <source>
        <dbReference type="ARBA" id="ARBA00022741"/>
    </source>
</evidence>
<reference evidence="12 13" key="1">
    <citation type="submission" date="2022-01" db="EMBL/GenBank/DDBJ databases">
        <title>Collection of gut derived symbiotic bacterial strains cultured from healthy donors.</title>
        <authorList>
            <person name="Lin H."/>
            <person name="Kohout C."/>
            <person name="Waligurski E."/>
            <person name="Pamer E.G."/>
        </authorList>
    </citation>
    <scope>NUCLEOTIDE SEQUENCE [LARGE SCALE GENOMIC DNA]</scope>
    <source>
        <strain evidence="12 13">DFI.7.58</strain>
    </source>
</reference>
<dbReference type="Gene3D" id="3.40.50.300">
    <property type="entry name" value="P-loop containing nucleotide triphosphate hydrolases"/>
    <property type="match status" value="2"/>
</dbReference>
<keyword evidence="13" id="KW-1185">Reference proteome</keyword>
<evidence type="ECO:0000256" key="3">
    <source>
        <dbReference type="ARBA" id="ARBA00022806"/>
    </source>
</evidence>
<evidence type="ECO:0000259" key="10">
    <source>
        <dbReference type="PROSITE" id="PS51194"/>
    </source>
</evidence>
<feature type="compositionally biased region" description="Low complexity" evidence="8">
    <location>
        <begin position="425"/>
        <end position="444"/>
    </location>
</feature>
<evidence type="ECO:0000256" key="8">
    <source>
        <dbReference type="SAM" id="MobiDB-lite"/>
    </source>
</evidence>
<evidence type="ECO:0000256" key="6">
    <source>
        <dbReference type="PROSITE-ProRule" id="PRU00552"/>
    </source>
</evidence>
<feature type="short sequence motif" description="Q motif" evidence="6">
    <location>
        <begin position="1"/>
        <end position="29"/>
    </location>
</feature>
<feature type="compositionally biased region" description="Low complexity" evidence="8">
    <location>
        <begin position="393"/>
        <end position="412"/>
    </location>
</feature>
<accession>A0ABS9MF66</accession>